<reference evidence="2" key="1">
    <citation type="submission" date="2022-12" db="EMBL/GenBank/DDBJ databases">
        <authorList>
            <person name="Alioto T."/>
            <person name="Alioto T."/>
            <person name="Gomez Garrido J."/>
        </authorList>
    </citation>
    <scope>NUCLEOTIDE SEQUENCE</scope>
</reference>
<gene>
    <name evidence="2" type="ORF">PODLI_1B030115</name>
</gene>
<evidence type="ECO:0000313" key="3">
    <source>
        <dbReference type="Proteomes" id="UP001178461"/>
    </source>
</evidence>
<dbReference type="AlphaFoldDB" id="A0AA35PFK4"/>
<proteinExistence type="predicted"/>
<organism evidence="2 3">
    <name type="scientific">Podarcis lilfordi</name>
    <name type="common">Lilford's wall lizard</name>
    <dbReference type="NCBI Taxonomy" id="74358"/>
    <lineage>
        <taxon>Eukaryota</taxon>
        <taxon>Metazoa</taxon>
        <taxon>Chordata</taxon>
        <taxon>Craniata</taxon>
        <taxon>Vertebrata</taxon>
        <taxon>Euteleostomi</taxon>
        <taxon>Lepidosauria</taxon>
        <taxon>Squamata</taxon>
        <taxon>Bifurcata</taxon>
        <taxon>Unidentata</taxon>
        <taxon>Episquamata</taxon>
        <taxon>Laterata</taxon>
        <taxon>Lacertibaenia</taxon>
        <taxon>Lacertidae</taxon>
        <taxon>Podarcis</taxon>
    </lineage>
</organism>
<protein>
    <submittedName>
        <fullName evidence="2">Uncharacterized protein</fullName>
    </submittedName>
</protein>
<feature type="region of interest" description="Disordered" evidence="1">
    <location>
        <begin position="32"/>
        <end position="61"/>
    </location>
</feature>
<sequence>MVPRGQKNGTEVQLTETSSLVVAHLPLCSLENRRRRVPGTKTEDRDKGGSHENDRMLTRDIKKEKKIPGMLILPPLLLLNSCWESQGLVALMRSPQDAF</sequence>
<evidence type="ECO:0000313" key="2">
    <source>
        <dbReference type="EMBL" id="CAI5786429.1"/>
    </source>
</evidence>
<dbReference type="Proteomes" id="UP001178461">
    <property type="component" value="Chromosome 10"/>
</dbReference>
<keyword evidence="3" id="KW-1185">Reference proteome</keyword>
<evidence type="ECO:0000256" key="1">
    <source>
        <dbReference type="SAM" id="MobiDB-lite"/>
    </source>
</evidence>
<feature type="compositionally biased region" description="Basic and acidic residues" evidence="1">
    <location>
        <begin position="41"/>
        <end position="61"/>
    </location>
</feature>
<dbReference type="EMBL" id="OX395135">
    <property type="protein sequence ID" value="CAI5786429.1"/>
    <property type="molecule type" value="Genomic_DNA"/>
</dbReference>
<accession>A0AA35PFK4</accession>
<name>A0AA35PFK4_9SAUR</name>